<dbReference type="SUPFAM" id="SSF51905">
    <property type="entry name" value="FAD/NAD(P)-binding domain"/>
    <property type="match status" value="1"/>
</dbReference>
<dbReference type="PANTHER" id="PTHR13847">
    <property type="entry name" value="SARCOSINE DEHYDROGENASE-RELATED"/>
    <property type="match status" value="1"/>
</dbReference>
<protein>
    <submittedName>
        <fullName evidence="3">Glycine/D-amino acid oxidase-like deaminating enzyme</fullName>
    </submittedName>
</protein>
<comment type="caution">
    <text evidence="3">The sequence shown here is derived from an EMBL/GenBank/DDBJ whole genome shotgun (WGS) entry which is preliminary data.</text>
</comment>
<dbReference type="Proteomes" id="UP000320876">
    <property type="component" value="Unassembled WGS sequence"/>
</dbReference>
<dbReference type="Gene3D" id="3.50.50.60">
    <property type="entry name" value="FAD/NAD(P)-binding domain"/>
    <property type="match status" value="1"/>
</dbReference>
<evidence type="ECO:0000259" key="2">
    <source>
        <dbReference type="Pfam" id="PF01266"/>
    </source>
</evidence>
<dbReference type="InterPro" id="IPR036188">
    <property type="entry name" value="FAD/NAD-bd_sf"/>
</dbReference>
<keyword evidence="4" id="KW-1185">Reference proteome</keyword>
<evidence type="ECO:0000313" key="3">
    <source>
        <dbReference type="EMBL" id="TQJ05748.1"/>
    </source>
</evidence>
<gene>
    <name evidence="3" type="ORF">FB471_5585</name>
</gene>
<evidence type="ECO:0000256" key="1">
    <source>
        <dbReference type="ARBA" id="ARBA00023002"/>
    </source>
</evidence>
<dbReference type="GO" id="GO:0005737">
    <property type="term" value="C:cytoplasm"/>
    <property type="evidence" value="ECO:0007669"/>
    <property type="project" value="TreeGrafter"/>
</dbReference>
<dbReference type="InterPro" id="IPR006076">
    <property type="entry name" value="FAD-dep_OxRdtase"/>
</dbReference>
<dbReference type="Gene3D" id="3.30.9.10">
    <property type="entry name" value="D-Amino Acid Oxidase, subunit A, domain 2"/>
    <property type="match status" value="1"/>
</dbReference>
<keyword evidence="1" id="KW-0560">Oxidoreductase</keyword>
<name>A0A542DRL3_AMYCI</name>
<dbReference type="Pfam" id="PF01266">
    <property type="entry name" value="DAO"/>
    <property type="match status" value="1"/>
</dbReference>
<reference evidence="3 4" key="1">
    <citation type="submission" date="2019-06" db="EMBL/GenBank/DDBJ databases">
        <title>Sequencing the genomes of 1000 actinobacteria strains.</title>
        <authorList>
            <person name="Klenk H.-P."/>
        </authorList>
    </citation>
    <scope>NUCLEOTIDE SEQUENCE [LARGE SCALE GENOMIC DNA]</scope>
    <source>
        <strain evidence="3 4">DSM 45679</strain>
    </source>
</reference>
<sequence length="491" mass="53090">MPRNSAEADRTYDVVVVGNGSLGLSLGLTLARDGLRVAVLGAPHRPWAASSAAGAMIGVFGEVTKPLLTNDYGTTKLEWAYQASKLWPDWLAQLSPDSDGSDLLTAEGTVMLLNAVGVPGIDDDNYKAIRNTLITYDEKFEDIDPSELEWIDAEATARPIQAMFIPNEHSVNASELLVRLELAFTAAGGTLVTELATRVDQRGDRVRGVELESGSMLFSDNVVLAAGAASQAMLDTVPELAARIPRLVSGYGVSALVDTKDKSNPRSVIRTPNRAFACGLHVVPRGNGQVYVGATNTLSMDPLDTPPVADVLFLMNCANRQVHRGLAEGGFRNIQVGNRPVSLDGMPLLGATELDGLWMMTGTYRDGLTLSPLLAREMAALIRDEETSVDLSMFQPVRPPIQPFTRDEVVAAAVMHMLATGYEDGWSLPVEWPSTIEHHLRDAYTRTADELDPTYTPPPEILASLRVFPDLTKALREYYTASRASSGSTTH</sequence>
<dbReference type="RefSeq" id="WP_142001233.1">
    <property type="nucleotide sequence ID" value="NZ_VFML01000001.1"/>
</dbReference>
<evidence type="ECO:0000313" key="4">
    <source>
        <dbReference type="Proteomes" id="UP000320876"/>
    </source>
</evidence>
<dbReference type="GO" id="GO:0016491">
    <property type="term" value="F:oxidoreductase activity"/>
    <property type="evidence" value="ECO:0007669"/>
    <property type="project" value="UniProtKB-KW"/>
</dbReference>
<organism evidence="3 4">
    <name type="scientific">Amycolatopsis cihanbeyliensis</name>
    <dbReference type="NCBI Taxonomy" id="1128664"/>
    <lineage>
        <taxon>Bacteria</taxon>
        <taxon>Bacillati</taxon>
        <taxon>Actinomycetota</taxon>
        <taxon>Actinomycetes</taxon>
        <taxon>Pseudonocardiales</taxon>
        <taxon>Pseudonocardiaceae</taxon>
        <taxon>Amycolatopsis</taxon>
    </lineage>
</organism>
<accession>A0A542DRL3</accession>
<dbReference type="AlphaFoldDB" id="A0A542DRL3"/>
<dbReference type="PANTHER" id="PTHR13847:SF289">
    <property type="entry name" value="GLYCINE OXIDASE"/>
    <property type="match status" value="1"/>
</dbReference>
<proteinExistence type="predicted"/>
<dbReference type="OrthoDB" id="9806257at2"/>
<dbReference type="EMBL" id="VFML01000001">
    <property type="protein sequence ID" value="TQJ05748.1"/>
    <property type="molecule type" value="Genomic_DNA"/>
</dbReference>
<feature type="domain" description="FAD dependent oxidoreductase" evidence="2">
    <location>
        <begin position="13"/>
        <end position="381"/>
    </location>
</feature>